<dbReference type="Pfam" id="PF07238">
    <property type="entry name" value="PilZ"/>
    <property type="match status" value="2"/>
</dbReference>
<evidence type="ECO:0000313" key="2">
    <source>
        <dbReference type="EMBL" id="RRJ23611.1"/>
    </source>
</evidence>
<protein>
    <submittedName>
        <fullName evidence="2">PilZ domain-containing protein</fullName>
    </submittedName>
</protein>
<comment type="caution">
    <text evidence="2">The sequence shown here is derived from an EMBL/GenBank/DDBJ whole genome shotgun (WGS) entry which is preliminary data.</text>
</comment>
<dbReference type="Proteomes" id="UP000276260">
    <property type="component" value="Unassembled WGS sequence"/>
</dbReference>
<feature type="domain" description="PilZ" evidence="1">
    <location>
        <begin position="167"/>
        <end position="263"/>
    </location>
</feature>
<evidence type="ECO:0000259" key="1">
    <source>
        <dbReference type="Pfam" id="PF07238"/>
    </source>
</evidence>
<dbReference type="OrthoDB" id="6208912at2"/>
<feature type="domain" description="PilZ" evidence="1">
    <location>
        <begin position="512"/>
        <end position="591"/>
    </location>
</feature>
<gene>
    <name evidence="2" type="ORF">EIK76_05995</name>
</gene>
<proteinExistence type="predicted"/>
<sequence length="849" mass="96903">MTTNDLEAHSSVLERLKPLINTQLFDEEFKLLTAELPKSQQFLIKMELKRLAQPCSYYIDLRGRVDGDVRPFEHKGQTHYLDEVAIQTFEKGLKQYGQYTIGIFEDVTNTSNNFRVRHQQETNKRLQDVLSGEMSTASNPVVLASDLDATANDYKAARLIRFAGYSVRREERMNFSIDIEVLLQDDESFPATTSDLSVSGCKIKIPQAIEMTAGQKVAIFFRGLEQEFALGINNGIPYQVIDVEPTDKSYYVRLKRLPLADEKGFSDFLHHFIHGNKRRYKVNLDNTYEAVFIKGYEQFYLPRISTLPVFLSVHEGKASPSCALTTENNRHLMHYFQDERQQNVLPQMLHVRRLKQCLAKEANEHSTVLYTFTHAAKGRLFFYSATHEELLQFPELKSVFLGFGAAKPSFRVFRMSVLRTLPAHAHIPLSLPNSADQEVQKLNQPPTPLIANFIRHLRYIVTLTDISTAHSSSLYKAMSYDPALLNKLKVFGHAKLEHIPPIESASVQYVNLRSESRFLYKTTVLLEQEKGADIQAFSRDFSSKGLQLECAEPVSFSKGDTVKISLPELQKITTKHQLSGLAYEVMAVSKNKLIMNMRVIDPTNDHPGKIFFQQLINNNRSKLTMAEETPKFPGLGPALRNMYVKALDSFAFYVHRQGVRYNLDVVAIGAKPNALHKLLAKFSDDADSMTMLPLLKNNATNLHFANQLKKMKRQEVPFSYEVFLRFIPEQDHLEQSFETKFDFDFQLHSAKKTFIDDVVATDLLFAFKIFLSRTGRPDTEHIAKELGYVSTYAIHKAKLLEEELWSVVGVGEVVDITDEVLLRYNLSDEKIAEQQQKRLALLAAITLSE</sequence>
<dbReference type="AlphaFoldDB" id="A0A3P3QQS8"/>
<accession>A0A3P3QQS8</accession>
<organism evidence="2 3">
    <name type="scientific">Rheinheimera mesophila</name>
    <dbReference type="NCBI Taxonomy" id="1547515"/>
    <lineage>
        <taxon>Bacteria</taxon>
        <taxon>Pseudomonadati</taxon>
        <taxon>Pseudomonadota</taxon>
        <taxon>Gammaproteobacteria</taxon>
        <taxon>Chromatiales</taxon>
        <taxon>Chromatiaceae</taxon>
        <taxon>Rheinheimera</taxon>
    </lineage>
</organism>
<name>A0A3P3QQS8_9GAMM</name>
<dbReference type="EMBL" id="RRCF01000001">
    <property type="protein sequence ID" value="RRJ23611.1"/>
    <property type="molecule type" value="Genomic_DNA"/>
</dbReference>
<evidence type="ECO:0000313" key="3">
    <source>
        <dbReference type="Proteomes" id="UP000276260"/>
    </source>
</evidence>
<keyword evidence="3" id="KW-1185">Reference proteome</keyword>
<dbReference type="GO" id="GO:0035438">
    <property type="term" value="F:cyclic-di-GMP binding"/>
    <property type="evidence" value="ECO:0007669"/>
    <property type="project" value="InterPro"/>
</dbReference>
<dbReference type="SUPFAM" id="SSF141371">
    <property type="entry name" value="PilZ domain-like"/>
    <property type="match status" value="1"/>
</dbReference>
<reference evidence="2 3" key="1">
    <citation type="submission" date="2018-11" db="EMBL/GenBank/DDBJ databases">
        <title>Draft genome analysis of Rheinheimera mesophila isolated from an industrial waste site.</title>
        <authorList>
            <person name="Yu Q."/>
            <person name="Qi Y."/>
            <person name="Zhang H."/>
            <person name="Lu Y."/>
            <person name="Pu J."/>
        </authorList>
    </citation>
    <scope>NUCLEOTIDE SEQUENCE [LARGE SCALE GENOMIC DNA]</scope>
    <source>
        <strain evidence="2 3">IITR13</strain>
    </source>
</reference>
<dbReference type="RefSeq" id="WP_046518280.1">
    <property type="nucleotide sequence ID" value="NZ_LAVS01000001.1"/>
</dbReference>
<dbReference type="InterPro" id="IPR009875">
    <property type="entry name" value="PilZ_domain"/>
</dbReference>
<dbReference type="Gene3D" id="2.40.10.220">
    <property type="entry name" value="predicted glycosyltransferase like domains"/>
    <property type="match status" value="2"/>
</dbReference>